<dbReference type="InterPro" id="IPR039797">
    <property type="entry name" value="Pecanex"/>
</dbReference>
<feature type="transmembrane region" description="Helical" evidence="6">
    <location>
        <begin position="472"/>
        <end position="491"/>
    </location>
</feature>
<reference evidence="9" key="1">
    <citation type="submission" date="2019-10" db="EMBL/GenBank/DDBJ databases">
        <title>Corvus moneduloides (New Caledonian crow) genome, bCorMon1, primary haplotype.</title>
        <authorList>
            <person name="Rutz C."/>
            <person name="Fungtammasan C."/>
            <person name="Mountcastle J."/>
            <person name="Formenti G."/>
            <person name="Chow W."/>
            <person name="Howe K."/>
            <person name="Steele M.P."/>
            <person name="Fernandes J."/>
            <person name="Gilbert M.T.P."/>
            <person name="Fedrigo O."/>
            <person name="Jarvis E.D."/>
            <person name="Gemmell N."/>
        </authorList>
    </citation>
    <scope>NUCLEOTIDE SEQUENCE [LARGE SCALE GENOMIC DNA]</scope>
</reference>
<feature type="transmembrane region" description="Helical" evidence="6">
    <location>
        <begin position="347"/>
        <end position="365"/>
    </location>
</feature>
<feature type="transmembrane region" description="Helical" evidence="6">
    <location>
        <begin position="386"/>
        <end position="411"/>
    </location>
</feature>
<feature type="region of interest" description="Disordered" evidence="7">
    <location>
        <begin position="180"/>
        <end position="206"/>
    </location>
</feature>
<evidence type="ECO:0000256" key="7">
    <source>
        <dbReference type="SAM" id="MobiDB-lite"/>
    </source>
</evidence>
<accession>A0A8U7P762</accession>
<keyword evidence="4 6" id="KW-1133">Transmembrane helix</keyword>
<keyword evidence="3 6" id="KW-0812">Transmembrane</keyword>
<evidence type="ECO:0000256" key="3">
    <source>
        <dbReference type="ARBA" id="ARBA00022692"/>
    </source>
</evidence>
<dbReference type="PANTHER" id="PTHR12372">
    <property type="entry name" value="PECANEX"/>
    <property type="match status" value="1"/>
</dbReference>
<feature type="transmembrane region" description="Helical" evidence="6">
    <location>
        <begin position="438"/>
        <end position="460"/>
    </location>
</feature>
<feature type="transmembrane region" description="Helical" evidence="6">
    <location>
        <begin position="34"/>
        <end position="52"/>
    </location>
</feature>
<evidence type="ECO:0000313" key="8">
    <source>
        <dbReference type="Ensembl" id="ENSCMUP00000027818.2"/>
    </source>
</evidence>
<protein>
    <recommendedName>
        <fullName evidence="6">Pecanex-like protein</fullName>
    </recommendedName>
</protein>
<reference evidence="8" key="2">
    <citation type="submission" date="2025-08" db="UniProtKB">
        <authorList>
            <consortium name="Ensembl"/>
        </authorList>
    </citation>
    <scope>IDENTIFICATION</scope>
</reference>
<feature type="compositionally biased region" description="Polar residues" evidence="7">
    <location>
        <begin position="181"/>
        <end position="191"/>
    </location>
</feature>
<comment type="caution">
    <text evidence="6">Lacks conserved residue(s) required for the propagation of feature annotation.</text>
</comment>
<comment type="subcellular location">
    <subcellularLocation>
        <location evidence="1 6">Membrane</location>
        <topology evidence="1 6">Multi-pass membrane protein</topology>
    </subcellularLocation>
</comment>
<dbReference type="Pfam" id="PF05041">
    <property type="entry name" value="Pecanex_C"/>
    <property type="match status" value="1"/>
</dbReference>
<feature type="transmembrane region" description="Helical" evidence="6">
    <location>
        <begin position="281"/>
        <end position="303"/>
    </location>
</feature>
<dbReference type="Proteomes" id="UP000694553">
    <property type="component" value="Unassembled WGS sequence"/>
</dbReference>
<dbReference type="Ensembl" id="ENSCMUT00000029889.2">
    <property type="protein sequence ID" value="ENSCMUP00000027818.2"/>
    <property type="gene ID" value="ENSCMUG00000016714.2"/>
</dbReference>
<gene>
    <name evidence="8" type="primary">PCNX1</name>
</gene>
<keyword evidence="5 6" id="KW-0472">Membrane</keyword>
<feature type="transmembrane region" description="Helical" evidence="6">
    <location>
        <begin position="58"/>
        <end position="75"/>
    </location>
</feature>
<comment type="similarity">
    <text evidence="2 6">Belongs to the pecanex family.</text>
</comment>
<evidence type="ECO:0000256" key="2">
    <source>
        <dbReference type="ARBA" id="ARBA00010170"/>
    </source>
</evidence>
<keyword evidence="9" id="KW-1185">Reference proteome</keyword>
<proteinExistence type="inferred from homology"/>
<organism evidence="8 9">
    <name type="scientific">Corvus moneduloides</name>
    <name type="common">New Caledonian crow</name>
    <dbReference type="NCBI Taxonomy" id="1196302"/>
    <lineage>
        <taxon>Eukaryota</taxon>
        <taxon>Metazoa</taxon>
        <taxon>Chordata</taxon>
        <taxon>Craniata</taxon>
        <taxon>Vertebrata</taxon>
        <taxon>Euteleostomi</taxon>
        <taxon>Archelosauria</taxon>
        <taxon>Archosauria</taxon>
        <taxon>Dinosauria</taxon>
        <taxon>Saurischia</taxon>
        <taxon>Theropoda</taxon>
        <taxon>Coelurosauria</taxon>
        <taxon>Aves</taxon>
        <taxon>Neognathae</taxon>
        <taxon>Neoaves</taxon>
        <taxon>Telluraves</taxon>
        <taxon>Australaves</taxon>
        <taxon>Passeriformes</taxon>
        <taxon>Corvoidea</taxon>
        <taxon>Corvidae</taxon>
        <taxon>Corvus</taxon>
    </lineage>
</organism>
<evidence type="ECO:0000313" key="9">
    <source>
        <dbReference type="Proteomes" id="UP000694553"/>
    </source>
</evidence>
<reference evidence="8" key="3">
    <citation type="submission" date="2025-09" db="UniProtKB">
        <authorList>
            <consortium name="Ensembl"/>
        </authorList>
    </citation>
    <scope>IDENTIFICATION</scope>
</reference>
<dbReference type="InterPro" id="IPR007735">
    <property type="entry name" value="Pecanex_C"/>
</dbReference>
<dbReference type="PANTHER" id="PTHR12372:SF2">
    <property type="entry name" value="PECANEX-LIKE PROTEIN 1"/>
    <property type="match status" value="1"/>
</dbReference>
<evidence type="ECO:0000256" key="5">
    <source>
        <dbReference type="ARBA" id="ARBA00023136"/>
    </source>
</evidence>
<feature type="transmembrane region" description="Helical" evidence="6">
    <location>
        <begin position="1269"/>
        <end position="1291"/>
    </location>
</feature>
<name>A0A8C3EX88_CORMO</name>
<dbReference type="GO" id="GO:0016020">
    <property type="term" value="C:membrane"/>
    <property type="evidence" value="ECO:0007669"/>
    <property type="project" value="UniProtKB-SubCell"/>
</dbReference>
<evidence type="ECO:0000256" key="6">
    <source>
        <dbReference type="RuleBase" id="RU367089"/>
    </source>
</evidence>
<evidence type="ECO:0000256" key="1">
    <source>
        <dbReference type="ARBA" id="ARBA00004141"/>
    </source>
</evidence>
<accession>A0A8C3EX88</accession>
<evidence type="ECO:0000256" key="4">
    <source>
        <dbReference type="ARBA" id="ARBA00022989"/>
    </source>
</evidence>
<sequence length="1301" mass="147666">MGSQVLQILRQGVWAALSGGWYQDPHQGAGVNALHLYLWLFLLGFPFTLYMVSADPALAVYCPVIAALFIVLKMVNYRLHRALDEGEIVERNASEHMDRGAKQNKAMFQPRGKTAMGPGKLSADVYILLQMTNSPVFICVTGVVNIKQLTTSKSDLEAKEGEVLDELSLLGRASHLESVTRSRNSLPSQATFPEGEDSAPPRSECSPAPLPRQLLLTMDTDLLEQQDIDLSPDLQDHMQPQEEAAQKVKQYYRFWILPKIWISINFDRLTLLALFDRNREILENVLAVILAILVAFLGSVLLIEGFFKDIWVFQFCLVIASCQYSLLKSVQPDSSSPRHGHNRIIAYSRPVYFCLCCGLIWLLDYGSRNISTTRFRLYGMAFTNPLLLLSARDLVIVFTLCFPIVFFIGLLPQVNTFVMYLCEQLDIHVFGGNATTSLLAALYSFICSIVAVALLYGLCYGALKDSWDGQHIPVLFSIFCGLLVAVSYHLSRQSSDPSVLFNILFCFVTHYVLPQLRKQLPWHCFSHPLLKTKEYHQFEVRNAAHVMWFEKLHIWLLFVEKNVIYPLIVLNELSSSAKNIASPKKLDTELGALMITIAGLKLLRSSFSSPTCQYVTVIFTVLFFTFDYKSFTETMLLDLFFMSILFSKLWELFYKLRFVYTYIAPWQITWGSAFHAFAQPFAVPHSAMLFVQAAVSAFFSTPLNPFLGSAIFITSYARPVKFWERDYNTKRVDHSNTRLASQLDRNPGSDDNNLNSIFYEHLTRSLQHSLCGDLLLGRWGNYSTGDCFILASDYLNALVHLIEIGNGLVTFQLRGLEFRGTYCQQREVEAITEGVEEDEGFCCCEPGHLPHMLSFNAAFGQRWLAWEVLVTKYVLEGYSITDNSAASMLQVFDLRKILTTYYVKGIIYYVTTSPKLEEWLANETMQEGLRLCTDRNYVDVDPTFNPNIDEDYDHRLAGISRESFCMIYLNWIEYCCSRREKVRSKTLRPLDSSKDSPLVTLCYGLCVLGRRALGTASHHMSSNLESFLYGLHALFKGDFRISSIRDEWIFADMELLRKVVVPGIRMSLKLHQDHFTSPDEYDDPSVLYEAITTHEENLVIAHEGDPAWRSAVLSNSPSLLALRHVMDDGTNEYKIIMLNKRYLSFRVIKVNKECVRGLWAGQQQELVFLRNRNPERGSIQNAKQALRNMINSSCDQPIGYPIYVSPLTTSYSDSHEQLKDILGGAISLGNIRNFIVSTCSEETGRSLDVGTATSGLILGLIMRDNATSVLFFFSTIAFAVYNTIFTEWYSLVGFLFGKYLA</sequence>